<protein>
    <recommendedName>
        <fullName evidence="3">Pyrroloquinoline quinone-dependent pyranose dehydrogenase beta-propeller domain-containing protein</fullName>
    </recommendedName>
</protein>
<evidence type="ECO:0000259" key="3">
    <source>
        <dbReference type="Pfam" id="PF22807"/>
    </source>
</evidence>
<feature type="signal peptide" evidence="2">
    <location>
        <begin position="1"/>
        <end position="19"/>
    </location>
</feature>
<reference evidence="4" key="2">
    <citation type="journal article" date="2022" name="Microb. Genom.">
        <title>A chromosome-scale genome assembly of the tomato pathogen Cladosporium fulvum reveals a compartmentalized genome architecture and the presence of a dispensable chromosome.</title>
        <authorList>
            <person name="Zaccaron A.Z."/>
            <person name="Chen L.H."/>
            <person name="Samaras A."/>
            <person name="Stergiopoulos I."/>
        </authorList>
    </citation>
    <scope>NUCLEOTIDE SEQUENCE</scope>
    <source>
        <strain evidence="4">Race5_Kim</strain>
    </source>
</reference>
<dbReference type="AlphaFoldDB" id="A0A9Q8L9M0"/>
<accession>A0A9Q8L9M0</accession>
<evidence type="ECO:0000256" key="2">
    <source>
        <dbReference type="SAM" id="SignalP"/>
    </source>
</evidence>
<dbReference type="Proteomes" id="UP000756132">
    <property type="component" value="Chromosome 2"/>
</dbReference>
<dbReference type="Gene3D" id="2.120.10.30">
    <property type="entry name" value="TolB, C-terminal domain"/>
    <property type="match status" value="1"/>
</dbReference>
<sequence length="644" mass="68844">MHSKALLSLALALLPQALAEVGPFFDYCTSNSLYYSTISSKCRSGGASIDLNGGIALVDGQLIWRYQSDPNNGGFYANCGSNAGGNFNLNYATLSCYCYSGGFHDTKSIGLSFLASLFFPFLLTPDSHCTYRSAFRDGLVPPADNPTSSEMRSNTQSTALAAGISLGLVSAQQCTSTISASDYPAPSLAPGWGAHIIANDFVKPRSLRQDNNGHLLVVDQDDDAGGIIRLTHEGEGPCLTVSDRQQIIANGSLNHGIELSPDNSILYASSQEAVYAWPYDPETGDVTGEARRVVSLGGDGSHSTRTLLLPSNDPDYLLISWGSDGNRDPQAREPTSGYSSVKAFDITNTSRVWDYASEGTIVGWGLRNSIGLAQNPIDGGLWSNENSIDNLNRSDVSIVEDNPAEELNFHGYLNGTEHPNFGAYYGYPDCFSVWDLEDVPDNGGLTTGMQFAATTNETVDDAWCRDNTVDPRLSFTAHMAPMDMEFNSAATTLFITFRGSWNRESPAGYKLAAIAFDEATGMPVQPADSMEPYTEIMSNEDESRCPDECFRPVGLEWSAENNQLFMAADASGEIYIVYQTDGTPVDDFTVAATQTGGGESGSETDSDGSSESGAPAEGVGSVVGLTSARSWLLGLIALVAAFVL</sequence>
<name>A0A9Q8L9M0_PASFU</name>
<reference evidence="4" key="1">
    <citation type="submission" date="2021-12" db="EMBL/GenBank/DDBJ databases">
        <authorList>
            <person name="Zaccaron A."/>
            <person name="Stergiopoulos I."/>
        </authorList>
    </citation>
    <scope>NUCLEOTIDE SEQUENCE</scope>
    <source>
        <strain evidence="4">Race5_Kim</strain>
    </source>
</reference>
<dbReference type="Pfam" id="PF22807">
    <property type="entry name" value="TrAA12"/>
    <property type="match status" value="1"/>
</dbReference>
<organism evidence="4 5">
    <name type="scientific">Passalora fulva</name>
    <name type="common">Tomato leaf mold</name>
    <name type="synonym">Cladosporium fulvum</name>
    <dbReference type="NCBI Taxonomy" id="5499"/>
    <lineage>
        <taxon>Eukaryota</taxon>
        <taxon>Fungi</taxon>
        <taxon>Dikarya</taxon>
        <taxon>Ascomycota</taxon>
        <taxon>Pezizomycotina</taxon>
        <taxon>Dothideomycetes</taxon>
        <taxon>Dothideomycetidae</taxon>
        <taxon>Mycosphaerellales</taxon>
        <taxon>Mycosphaerellaceae</taxon>
        <taxon>Fulvia</taxon>
    </lineage>
</organism>
<feature type="chain" id="PRO_5040430957" description="Pyrroloquinoline quinone-dependent pyranose dehydrogenase beta-propeller domain-containing protein" evidence="2">
    <location>
        <begin position="20"/>
        <end position="644"/>
    </location>
</feature>
<dbReference type="InterPro" id="IPR011042">
    <property type="entry name" value="6-blade_b-propeller_TolB-like"/>
</dbReference>
<evidence type="ECO:0000256" key="1">
    <source>
        <dbReference type="SAM" id="MobiDB-lite"/>
    </source>
</evidence>
<feature type="region of interest" description="Disordered" evidence="1">
    <location>
        <begin position="588"/>
        <end position="619"/>
    </location>
</feature>
<feature type="domain" description="Pyrroloquinoline quinone-dependent pyranose dehydrogenase beta-propeller" evidence="3">
    <location>
        <begin position="186"/>
        <end position="579"/>
    </location>
</feature>
<dbReference type="SUPFAM" id="SSF50952">
    <property type="entry name" value="Soluble quinoprotein glucose dehydrogenase"/>
    <property type="match status" value="1"/>
</dbReference>
<keyword evidence="5" id="KW-1185">Reference proteome</keyword>
<dbReference type="InterPro" id="IPR011041">
    <property type="entry name" value="Quinoprot_gluc/sorb_DH_b-prop"/>
</dbReference>
<evidence type="ECO:0000313" key="5">
    <source>
        <dbReference type="Proteomes" id="UP000756132"/>
    </source>
</evidence>
<gene>
    <name evidence="4" type="ORF">CLAFUR5_03241</name>
</gene>
<dbReference type="OrthoDB" id="507128at2759"/>
<dbReference type="EMBL" id="CP090164">
    <property type="protein sequence ID" value="UJO13460.1"/>
    <property type="molecule type" value="Genomic_DNA"/>
</dbReference>
<dbReference type="GeneID" id="71983119"/>
<dbReference type="InterPro" id="IPR054539">
    <property type="entry name" value="Beta-prop_PDH"/>
</dbReference>
<proteinExistence type="predicted"/>
<keyword evidence="2" id="KW-0732">Signal</keyword>
<evidence type="ECO:0000313" key="4">
    <source>
        <dbReference type="EMBL" id="UJO13460.1"/>
    </source>
</evidence>
<dbReference type="RefSeq" id="XP_047757826.1">
    <property type="nucleotide sequence ID" value="XM_047902389.1"/>
</dbReference>
<dbReference type="KEGG" id="ffu:CLAFUR5_03241"/>